<dbReference type="Proteomes" id="UP000014480">
    <property type="component" value="Unassembled WGS sequence"/>
</dbReference>
<sequence>MDQDQSPLMRIPAEIRIMIYEHLLDDGGEKKLLIRNKGTHQLQAGALKTCRRSAYRVIERSFHRQCYETTYHLATKTSMHPAIMAVNRQIHRETSHMLYGLHDFDFGSDIEAVVPFLKDLAPESLSMLREMTVRKSGPMYHCESDRLDWQHMCRYLRGLDKMIPKIRIVVEGGEPTRAWEGPQTLGVSDLRLLALIKHDSMEWISELQQVQGIQELEIVPHMRYLPKPSTTATLLFAAFSRSIDTALVDYLRTDCITSSPRLPGAPSFNIAVSLSVTHDSASLDAPNNFDYCV</sequence>
<dbReference type="AlphaFoldDB" id="A0A484F7H6"/>
<dbReference type="OrthoDB" id="5420711at2759"/>
<accession>A0A484F7H6</accession>
<dbReference type="Pfam" id="PF24864">
    <property type="entry name" value="DUF7730"/>
    <property type="match status" value="1"/>
</dbReference>
<dbReference type="EMBL" id="AMCV02000062">
    <property type="protein sequence ID" value="TDZ13674.1"/>
    <property type="molecule type" value="Genomic_DNA"/>
</dbReference>
<reference evidence="3" key="1">
    <citation type="journal article" date="2013" name="New Phytol.">
        <title>Comparative genomic and transcriptomic analyses reveal the hemibiotrophic stage shift of Colletotrichum fungi.</title>
        <authorList>
            <person name="Gan P."/>
            <person name="Ikeda K."/>
            <person name="Irieda H."/>
            <person name="Narusaka M."/>
            <person name="O'Connell R.J."/>
            <person name="Narusaka Y."/>
            <person name="Takano Y."/>
            <person name="Kubo Y."/>
            <person name="Shirasu K."/>
        </authorList>
    </citation>
    <scope>NUCLEOTIDE SEQUENCE [LARGE SCALE GENOMIC DNA]</scope>
    <source>
        <strain evidence="3">104-T / ATCC 96160 / CBS 514.97 / LARS 414 / MAFF 240422</strain>
    </source>
</reference>
<comment type="caution">
    <text evidence="2">The sequence shown here is derived from an EMBL/GenBank/DDBJ whole genome shotgun (WGS) entry which is preliminary data.</text>
</comment>
<evidence type="ECO:0000313" key="2">
    <source>
        <dbReference type="EMBL" id="TDZ13674.1"/>
    </source>
</evidence>
<reference evidence="3" key="2">
    <citation type="journal article" date="2019" name="Mol. Plant Microbe Interact.">
        <title>Genome sequence resources for four phytopathogenic fungi from the Colletotrichum orbiculare species complex.</title>
        <authorList>
            <person name="Gan P."/>
            <person name="Tsushima A."/>
            <person name="Narusaka M."/>
            <person name="Narusaka Y."/>
            <person name="Takano Y."/>
            <person name="Kubo Y."/>
            <person name="Shirasu K."/>
        </authorList>
    </citation>
    <scope>GENOME REANNOTATION</scope>
    <source>
        <strain evidence="3">104-T / ATCC 96160 / CBS 514.97 / LARS 414 / MAFF 240422</strain>
    </source>
</reference>
<dbReference type="InterPro" id="IPR056632">
    <property type="entry name" value="DUF7730"/>
</dbReference>
<evidence type="ECO:0000259" key="1">
    <source>
        <dbReference type="Pfam" id="PF24864"/>
    </source>
</evidence>
<gene>
    <name evidence="2" type="ORF">Cob_v013157</name>
</gene>
<dbReference type="PANTHER" id="PTHR42085">
    <property type="entry name" value="F-BOX DOMAIN-CONTAINING PROTEIN"/>
    <property type="match status" value="1"/>
</dbReference>
<name>A0A484F7H6_COLOR</name>
<evidence type="ECO:0000313" key="3">
    <source>
        <dbReference type="Proteomes" id="UP000014480"/>
    </source>
</evidence>
<proteinExistence type="predicted"/>
<organism evidence="2 3">
    <name type="scientific">Colletotrichum orbiculare (strain 104-T / ATCC 96160 / CBS 514.97 / LARS 414 / MAFF 240422)</name>
    <name type="common">Cucumber anthracnose fungus</name>
    <name type="synonym">Colletotrichum lagenarium</name>
    <dbReference type="NCBI Taxonomy" id="1213857"/>
    <lineage>
        <taxon>Eukaryota</taxon>
        <taxon>Fungi</taxon>
        <taxon>Dikarya</taxon>
        <taxon>Ascomycota</taxon>
        <taxon>Pezizomycotina</taxon>
        <taxon>Sordariomycetes</taxon>
        <taxon>Hypocreomycetidae</taxon>
        <taxon>Glomerellales</taxon>
        <taxon>Glomerellaceae</taxon>
        <taxon>Colletotrichum</taxon>
        <taxon>Colletotrichum orbiculare species complex</taxon>
    </lineage>
</organism>
<protein>
    <recommendedName>
        <fullName evidence="1">DUF7730 domain-containing protein</fullName>
    </recommendedName>
</protein>
<dbReference type="PANTHER" id="PTHR42085:SF2">
    <property type="entry name" value="F-BOX DOMAIN-CONTAINING PROTEIN"/>
    <property type="match status" value="1"/>
</dbReference>
<feature type="domain" description="DUF7730" evidence="1">
    <location>
        <begin position="2"/>
        <end position="161"/>
    </location>
</feature>
<keyword evidence="3" id="KW-1185">Reference proteome</keyword>
<dbReference type="InterPro" id="IPR038883">
    <property type="entry name" value="AN11006-like"/>
</dbReference>